<evidence type="ECO:0000313" key="3">
    <source>
        <dbReference type="Proteomes" id="UP000652231"/>
    </source>
</evidence>
<reference evidence="2" key="2">
    <citation type="submission" date="2020-09" db="EMBL/GenBank/DDBJ databases">
        <authorList>
            <person name="Sun Q."/>
            <person name="Zhou Y."/>
        </authorList>
    </citation>
    <scope>NUCLEOTIDE SEQUENCE</scope>
    <source>
        <strain evidence="2">CGMCC 1.12924</strain>
    </source>
</reference>
<protein>
    <recommendedName>
        <fullName evidence="1">SpoVT-AbrB domain-containing protein</fullName>
    </recommendedName>
</protein>
<reference evidence="2" key="1">
    <citation type="journal article" date="2014" name="Int. J. Syst. Evol. Microbiol.">
        <title>Complete genome sequence of Corynebacterium casei LMG S-19264T (=DSM 44701T), isolated from a smear-ripened cheese.</title>
        <authorList>
            <consortium name="US DOE Joint Genome Institute (JGI-PGF)"/>
            <person name="Walter F."/>
            <person name="Albersmeier A."/>
            <person name="Kalinowski J."/>
            <person name="Ruckert C."/>
        </authorList>
    </citation>
    <scope>NUCLEOTIDE SEQUENCE</scope>
    <source>
        <strain evidence="2">CGMCC 1.12924</strain>
    </source>
</reference>
<dbReference type="AlphaFoldDB" id="A0A8J2VDJ5"/>
<keyword evidence="3" id="KW-1185">Reference proteome</keyword>
<dbReference type="GO" id="GO:0003677">
    <property type="term" value="F:DNA binding"/>
    <property type="evidence" value="ECO:0007669"/>
    <property type="project" value="InterPro"/>
</dbReference>
<feature type="domain" description="SpoVT-AbrB" evidence="1">
    <location>
        <begin position="17"/>
        <end position="60"/>
    </location>
</feature>
<dbReference type="SMART" id="SM00966">
    <property type="entry name" value="SpoVT_AbrB"/>
    <property type="match status" value="1"/>
</dbReference>
<comment type="caution">
    <text evidence="2">The sequence shown here is derived from an EMBL/GenBank/DDBJ whole genome shotgun (WGS) entry which is preliminary data.</text>
</comment>
<organism evidence="2 3">
    <name type="scientific">Planktosalinus lacus</name>
    <dbReference type="NCBI Taxonomy" id="1526573"/>
    <lineage>
        <taxon>Bacteria</taxon>
        <taxon>Pseudomonadati</taxon>
        <taxon>Bacteroidota</taxon>
        <taxon>Flavobacteriia</taxon>
        <taxon>Flavobacteriales</taxon>
        <taxon>Flavobacteriaceae</taxon>
        <taxon>Planktosalinus</taxon>
    </lineage>
</organism>
<dbReference type="InterPro" id="IPR007159">
    <property type="entry name" value="SpoVT-AbrB_dom"/>
</dbReference>
<dbReference type="Gene3D" id="2.10.260.10">
    <property type="match status" value="1"/>
</dbReference>
<evidence type="ECO:0000259" key="1">
    <source>
        <dbReference type="SMART" id="SM00966"/>
    </source>
</evidence>
<dbReference type="InterPro" id="IPR037914">
    <property type="entry name" value="SpoVT-AbrB_sf"/>
</dbReference>
<proteinExistence type="predicted"/>
<gene>
    <name evidence="2" type="ORF">GCM10011312_22760</name>
</gene>
<evidence type="ECO:0000313" key="2">
    <source>
        <dbReference type="EMBL" id="GGD98689.1"/>
    </source>
</evidence>
<dbReference type="Proteomes" id="UP000652231">
    <property type="component" value="Unassembled WGS sequence"/>
</dbReference>
<accession>A0A8J2VDJ5</accession>
<dbReference type="EMBL" id="BMGK01000010">
    <property type="protein sequence ID" value="GGD98689.1"/>
    <property type="molecule type" value="Genomic_DNA"/>
</dbReference>
<dbReference type="SUPFAM" id="SSF89447">
    <property type="entry name" value="AbrB/MazE/MraZ-like"/>
    <property type="match status" value="1"/>
</dbReference>
<name>A0A8J2VDJ5_9FLAO</name>
<sequence length="92" mass="10873">MYLLCNNILKVMETSIIKIGNSKGLRLSKTILEKYNIKDKVELILEKEQIILKPIASPRKNWEKEFKKMSENGDDKLLMNDVFDDENLEEWN</sequence>